<proteinExistence type="predicted"/>
<dbReference type="RefSeq" id="WP_148955472.1">
    <property type="nucleotide sequence ID" value="NZ_QSND01000001.1"/>
</dbReference>
<protein>
    <submittedName>
        <fullName evidence="1">Uncharacterized protein</fullName>
    </submittedName>
</protein>
<evidence type="ECO:0000313" key="1">
    <source>
        <dbReference type="EMBL" id="KAA6452703.1"/>
    </source>
</evidence>
<comment type="caution">
    <text evidence="1">The sequence shown here is derived from an EMBL/GenBank/DDBJ whole genome shotgun (WGS) entry which is preliminary data.</text>
</comment>
<dbReference type="EMBL" id="QSND01000001">
    <property type="protein sequence ID" value="KAA6452703.1"/>
    <property type="molecule type" value="Genomic_DNA"/>
</dbReference>
<gene>
    <name evidence="1" type="ORF">DX927_00285</name>
</gene>
<dbReference type="AlphaFoldDB" id="A0A5M8RZF4"/>
<reference evidence="1 2" key="1">
    <citation type="submission" date="2018-08" db="EMBL/GenBank/DDBJ databases">
        <title>Bacillus phenotypic plasticity.</title>
        <authorList>
            <person name="Hurtado E."/>
        </authorList>
    </citation>
    <scope>NUCLEOTIDE SEQUENCE [LARGE SCALE GENOMIC DNA]</scope>
    <source>
        <strain evidence="1 2">427</strain>
    </source>
</reference>
<sequence>MSNKSVFHPFNEGQAPFSLQEHCIRLSKKNNSVLYKVEQYLNKKMLADEELAEIREIILDVSAEIVRLGQHLSGDLNERL</sequence>
<accession>A0A5M8RZF4</accession>
<evidence type="ECO:0000313" key="2">
    <source>
        <dbReference type="Proteomes" id="UP000324326"/>
    </source>
</evidence>
<organism evidence="1 2">
    <name type="scientific">Bacillus swezeyi</name>
    <dbReference type="NCBI Taxonomy" id="1925020"/>
    <lineage>
        <taxon>Bacteria</taxon>
        <taxon>Bacillati</taxon>
        <taxon>Bacillota</taxon>
        <taxon>Bacilli</taxon>
        <taxon>Bacillales</taxon>
        <taxon>Bacillaceae</taxon>
        <taxon>Bacillus</taxon>
    </lineage>
</organism>
<dbReference type="Proteomes" id="UP000324326">
    <property type="component" value="Unassembled WGS sequence"/>
</dbReference>
<name>A0A5M8RZF4_9BACI</name>